<evidence type="ECO:0000256" key="1">
    <source>
        <dbReference type="ARBA" id="ARBA00004141"/>
    </source>
</evidence>
<feature type="transmembrane region" description="Helical" evidence="8">
    <location>
        <begin position="92"/>
        <end position="118"/>
    </location>
</feature>
<dbReference type="GO" id="GO:0000324">
    <property type="term" value="C:fungal-type vacuole"/>
    <property type="evidence" value="ECO:0007669"/>
    <property type="project" value="TreeGrafter"/>
</dbReference>
<keyword evidence="6 8" id="KW-0472">Membrane</keyword>
<feature type="transmembrane region" description="Helical" evidence="8">
    <location>
        <begin position="235"/>
        <end position="253"/>
    </location>
</feature>
<dbReference type="PANTHER" id="PTHR42810">
    <property type="entry name" value="PURINE PERMEASE C1399.01C-RELATED"/>
    <property type="match status" value="1"/>
</dbReference>
<proteinExistence type="inferred from homology"/>
<comment type="similarity">
    <text evidence="2">Belongs to the nucleobase:cation symporter-2 (NCS2) (TC 2.A.40) family.</text>
</comment>
<feature type="transmembrane region" description="Helical" evidence="8">
    <location>
        <begin position="357"/>
        <end position="374"/>
    </location>
</feature>
<dbReference type="Proteomes" id="UP000051487">
    <property type="component" value="Unassembled WGS sequence"/>
</dbReference>
<feature type="transmembrane region" description="Helical" evidence="8">
    <location>
        <begin position="444"/>
        <end position="466"/>
    </location>
</feature>
<evidence type="ECO:0000256" key="5">
    <source>
        <dbReference type="ARBA" id="ARBA00022989"/>
    </source>
</evidence>
<dbReference type="PROSITE" id="PS01116">
    <property type="entry name" value="XANTH_URACIL_PERMASE"/>
    <property type="match status" value="1"/>
</dbReference>
<name>A0AAN4T8W8_ASPLE</name>
<keyword evidence="3" id="KW-0813">Transport</keyword>
<feature type="region of interest" description="Disordered" evidence="7">
    <location>
        <begin position="573"/>
        <end position="606"/>
    </location>
</feature>
<feature type="transmembrane region" description="Helical" evidence="8">
    <location>
        <begin position="207"/>
        <end position="228"/>
    </location>
</feature>
<evidence type="ECO:0000313" key="9">
    <source>
        <dbReference type="EMBL" id="GAQ05855.1"/>
    </source>
</evidence>
<dbReference type="PANTHER" id="PTHR42810:SF2">
    <property type="entry name" value="PURINE PERMEASE C1399.01C-RELATED"/>
    <property type="match status" value="1"/>
</dbReference>
<evidence type="ECO:0000256" key="2">
    <source>
        <dbReference type="ARBA" id="ARBA00008821"/>
    </source>
</evidence>
<dbReference type="GO" id="GO:0005886">
    <property type="term" value="C:plasma membrane"/>
    <property type="evidence" value="ECO:0007669"/>
    <property type="project" value="TreeGrafter"/>
</dbReference>
<dbReference type="NCBIfam" id="TIGR00801">
    <property type="entry name" value="ncs2"/>
    <property type="match status" value="1"/>
</dbReference>
<evidence type="ECO:0000256" key="8">
    <source>
        <dbReference type="SAM" id="Phobius"/>
    </source>
</evidence>
<comment type="caution">
    <text evidence="9">The sequence shown here is derived from an EMBL/GenBank/DDBJ whole genome shotgun (WGS) entry which is preliminary data.</text>
</comment>
<dbReference type="GO" id="GO:0042907">
    <property type="term" value="F:xanthine transmembrane transporter activity"/>
    <property type="evidence" value="ECO:0007669"/>
    <property type="project" value="TreeGrafter"/>
</dbReference>
<feature type="transmembrane region" description="Helical" evidence="8">
    <location>
        <begin position="130"/>
        <end position="147"/>
    </location>
</feature>
<feature type="transmembrane region" description="Helical" evidence="8">
    <location>
        <begin position="318"/>
        <end position="337"/>
    </location>
</feature>
<evidence type="ECO:0000256" key="6">
    <source>
        <dbReference type="ARBA" id="ARBA00023136"/>
    </source>
</evidence>
<feature type="transmembrane region" description="Helical" evidence="8">
    <location>
        <begin position="504"/>
        <end position="524"/>
    </location>
</feature>
<keyword evidence="5 8" id="KW-1133">Transmembrane helix</keyword>
<evidence type="ECO:0000256" key="3">
    <source>
        <dbReference type="ARBA" id="ARBA00022448"/>
    </source>
</evidence>
<dbReference type="EMBL" id="BCLY01000005">
    <property type="protein sequence ID" value="GAQ05855.1"/>
    <property type="molecule type" value="Genomic_DNA"/>
</dbReference>
<protein>
    <submittedName>
        <fullName evidence="9">Purine permease</fullName>
    </submittedName>
</protein>
<gene>
    <name evidence="9" type="ORF">ALT_3176</name>
</gene>
<dbReference type="InterPro" id="IPR006043">
    <property type="entry name" value="NCS2"/>
</dbReference>
<feature type="transmembrane region" description="Helical" evidence="8">
    <location>
        <begin position="159"/>
        <end position="187"/>
    </location>
</feature>
<organism evidence="9 10">
    <name type="scientific">Aspergillus lentulus</name>
    <dbReference type="NCBI Taxonomy" id="293939"/>
    <lineage>
        <taxon>Eukaryota</taxon>
        <taxon>Fungi</taxon>
        <taxon>Dikarya</taxon>
        <taxon>Ascomycota</taxon>
        <taxon>Pezizomycotina</taxon>
        <taxon>Eurotiomycetes</taxon>
        <taxon>Eurotiomycetidae</taxon>
        <taxon>Eurotiales</taxon>
        <taxon>Aspergillaceae</taxon>
        <taxon>Aspergillus</taxon>
        <taxon>Aspergillus subgen. Fumigati</taxon>
    </lineage>
</organism>
<dbReference type="AlphaFoldDB" id="A0AAN4T8W8"/>
<feature type="transmembrane region" description="Helical" evidence="8">
    <location>
        <begin position="472"/>
        <end position="492"/>
    </location>
</feature>
<evidence type="ECO:0000313" key="10">
    <source>
        <dbReference type="Proteomes" id="UP000051487"/>
    </source>
</evidence>
<evidence type="ECO:0000256" key="4">
    <source>
        <dbReference type="ARBA" id="ARBA00022692"/>
    </source>
</evidence>
<dbReference type="InterPro" id="IPR006042">
    <property type="entry name" value="Xan_ur_permease"/>
</dbReference>
<sequence length="606" mass="64563">MDGPDRIGPDHSPRRTFRDKARRIVKTWTTKLVVYEHSYLLSSMYANLCMINNREGLVGDYNYAYLFTPRIPFTKNIRRTAPFFGLHDRLPVLLAFILGLQHALAMLAGVISPPIILGGSSGANFGDAEYQYLVSTSLIASGLLSAIQMARLRIWKTRYFIGTGLISVVGTSFSTITVASGTFSQMYASGYCPTDANGNKLPCPRGYGAILGTACLCSLLTIGLSFMSPRILKRIFPPMVTGPTVLLIGASLIESGMKDWAGGSGCGSDPSARALCPSAGAPHALPWGSAEFIGLGFLVFVTIILCERFGSPIMKSCAVVVGLLVGCIVAAACGYFDRSGIDSAPVVSFIWVKTFPLTIYAPLILPFLALYIVIMMESIGDITATCDVSQLEVEGAEFDSRVQGGVLGNGLTCLLAGLFTITPMSVFAQNNGVIALTKCANRKAGYCCCFFLVVMGVFAKFAAAIVAIPKPVLGGMTTFLFSSVAISGIRIISTIPFTRRNRFILTASFAVGMAATLVPDWFSYFFTYNGDNHALQGLLNAVELVMENGFAITAVIGLVLNLVLPEDPEDEAAVVEATTSDAPSEELKDADPSSLKAGQPPGSLAV</sequence>
<keyword evidence="4 8" id="KW-0812">Transmembrane</keyword>
<feature type="transmembrane region" description="Helical" evidence="8">
    <location>
        <begin position="544"/>
        <end position="564"/>
    </location>
</feature>
<reference evidence="9 10" key="1">
    <citation type="submission" date="2015-11" db="EMBL/GenBank/DDBJ databases">
        <title>Aspergillus lentulus strain IFM 54703T.</title>
        <authorList>
            <person name="Kusuya Y."/>
            <person name="Sakai K."/>
            <person name="Kamei K."/>
            <person name="Takahashi H."/>
            <person name="Yaguchi T."/>
        </authorList>
    </citation>
    <scope>NUCLEOTIDE SEQUENCE [LARGE SCALE GENOMIC DNA]</scope>
    <source>
        <strain evidence="9 10">IFM 54703</strain>
    </source>
</reference>
<comment type="subcellular location">
    <subcellularLocation>
        <location evidence="1">Membrane</location>
        <topology evidence="1">Multi-pass membrane protein</topology>
    </subcellularLocation>
</comment>
<dbReference type="Pfam" id="PF00860">
    <property type="entry name" value="Xan_ur_permease"/>
    <property type="match status" value="1"/>
</dbReference>
<feature type="transmembrane region" description="Helical" evidence="8">
    <location>
        <begin position="287"/>
        <end position="306"/>
    </location>
</feature>
<accession>A0AAN4T8W8</accession>
<evidence type="ECO:0000256" key="7">
    <source>
        <dbReference type="SAM" id="MobiDB-lite"/>
    </source>
</evidence>